<gene>
    <name evidence="1" type="ORF">LAESUDRAFT_500067</name>
</gene>
<name>A0A165BG13_9APHY</name>
<evidence type="ECO:0000313" key="2">
    <source>
        <dbReference type="Proteomes" id="UP000076871"/>
    </source>
</evidence>
<protein>
    <submittedName>
        <fullName evidence="1">Uncharacterized protein</fullName>
    </submittedName>
</protein>
<organism evidence="1 2">
    <name type="scientific">Laetiporus sulphureus 93-53</name>
    <dbReference type="NCBI Taxonomy" id="1314785"/>
    <lineage>
        <taxon>Eukaryota</taxon>
        <taxon>Fungi</taxon>
        <taxon>Dikarya</taxon>
        <taxon>Basidiomycota</taxon>
        <taxon>Agaricomycotina</taxon>
        <taxon>Agaricomycetes</taxon>
        <taxon>Polyporales</taxon>
        <taxon>Laetiporus</taxon>
    </lineage>
</organism>
<proteinExistence type="predicted"/>
<dbReference type="EMBL" id="KV427672">
    <property type="protein sequence ID" value="KZT00980.1"/>
    <property type="molecule type" value="Genomic_DNA"/>
</dbReference>
<dbReference type="SUPFAM" id="SSF50370">
    <property type="entry name" value="Ricin B-like lectins"/>
    <property type="match status" value="1"/>
</dbReference>
<sequence length="568" mass="64990">MVWPSLRSLSPGIYTITNLACYNRANLPNDDEKASVTCKIPRRTMDAEQWEIQPSESQNGGRYTIRNVKYNQYASFEMNPEVASPVFGSRGEGWWVVTEMDSNQYGEDTYSIVCYHHSGLSWTLPDEGDNTPIELHPFARDRRSLWKIAPYPPLPKRPFPFTDRSILSLRSVEQTADTQYLHVQFEWIALPPNTVLEFPEPLLIVFHSEVIAEVQVEGEFKTNGHILFGTLRADDTNAFASFASTVVRDDDVQVSLEIYKFKYYAEETPESSPDRQYTYRHAWKKNFTFKGLRSFRERVTLCDFRITGSADDDHGPYMKSRVTVNIVNASVFTTMATISVGVYIGQTKIGTGHAKNLQLLPDTNTMNVQWQYRPLSPANQEVQNLMDQYFTTSRDLPITLSIESMSANICGNLVNLPRFDVDTRISGIGMQFIHHVDIHISAVAALLQRRVSFSFDIENPLDATLEIRDIELDCFVKGAHIASVKHRFWSQNKKARNFIIPPKEKQTSPRVPHAWLVADFVKTIQLACGGEAFLDVKVKSATLRIDRFILQGLTYNLHDIEFKLHWFH</sequence>
<dbReference type="PANTHER" id="PTHR35895:SF1">
    <property type="entry name" value="LIPID-BINDING SERUM GLYCOPROTEIN C-TERMINAL DOMAIN-CONTAINING PROTEIN"/>
    <property type="match status" value="1"/>
</dbReference>
<dbReference type="Gene3D" id="2.80.10.50">
    <property type="match status" value="1"/>
</dbReference>
<dbReference type="Proteomes" id="UP000076871">
    <property type="component" value="Unassembled WGS sequence"/>
</dbReference>
<evidence type="ECO:0000313" key="1">
    <source>
        <dbReference type="EMBL" id="KZT00980.1"/>
    </source>
</evidence>
<dbReference type="RefSeq" id="XP_040758720.1">
    <property type="nucleotide sequence ID" value="XM_040902704.1"/>
</dbReference>
<dbReference type="InParanoid" id="A0A165BG13"/>
<reference evidence="1 2" key="1">
    <citation type="journal article" date="2016" name="Mol. Biol. Evol.">
        <title>Comparative Genomics of Early-Diverging Mushroom-Forming Fungi Provides Insights into the Origins of Lignocellulose Decay Capabilities.</title>
        <authorList>
            <person name="Nagy L.G."/>
            <person name="Riley R."/>
            <person name="Tritt A."/>
            <person name="Adam C."/>
            <person name="Daum C."/>
            <person name="Floudas D."/>
            <person name="Sun H."/>
            <person name="Yadav J.S."/>
            <person name="Pangilinan J."/>
            <person name="Larsson K.H."/>
            <person name="Matsuura K."/>
            <person name="Barry K."/>
            <person name="Labutti K."/>
            <person name="Kuo R."/>
            <person name="Ohm R.A."/>
            <person name="Bhattacharya S.S."/>
            <person name="Shirouzu T."/>
            <person name="Yoshinaga Y."/>
            <person name="Martin F.M."/>
            <person name="Grigoriev I.V."/>
            <person name="Hibbett D.S."/>
        </authorList>
    </citation>
    <scope>NUCLEOTIDE SEQUENCE [LARGE SCALE GENOMIC DNA]</scope>
    <source>
        <strain evidence="1 2">93-53</strain>
    </source>
</reference>
<dbReference type="GeneID" id="63819735"/>
<dbReference type="InterPro" id="IPR035992">
    <property type="entry name" value="Ricin_B-like_lectins"/>
</dbReference>
<accession>A0A165BG13</accession>
<dbReference type="GO" id="GO:0000329">
    <property type="term" value="C:fungal-type vacuole membrane"/>
    <property type="evidence" value="ECO:0007669"/>
    <property type="project" value="InterPro"/>
</dbReference>
<dbReference type="AlphaFoldDB" id="A0A165BG13"/>
<dbReference type="STRING" id="1314785.A0A165BG13"/>
<dbReference type="OrthoDB" id="10039566at2759"/>
<keyword evidence="2" id="KW-1185">Reference proteome</keyword>
<dbReference type="PANTHER" id="PTHR35895">
    <property type="entry name" value="CHROMOSOME 16, WHOLE GENOME SHOTGUN SEQUENCE"/>
    <property type="match status" value="1"/>
</dbReference>
<dbReference type="InterPro" id="IPR046368">
    <property type="entry name" value="Tag1"/>
</dbReference>